<keyword evidence="4" id="KW-0378">Hydrolase</keyword>
<organism evidence="9 10">
    <name type="scientific">Brevibacterium linens</name>
    <dbReference type="NCBI Taxonomy" id="1703"/>
    <lineage>
        <taxon>Bacteria</taxon>
        <taxon>Bacillati</taxon>
        <taxon>Actinomycetota</taxon>
        <taxon>Actinomycetes</taxon>
        <taxon>Micrococcales</taxon>
        <taxon>Brevibacteriaceae</taxon>
        <taxon>Brevibacterium</taxon>
    </lineage>
</organism>
<dbReference type="Pfam" id="PF08310">
    <property type="entry name" value="LGFP"/>
    <property type="match status" value="2"/>
</dbReference>
<feature type="compositionally biased region" description="Basic and acidic residues" evidence="6">
    <location>
        <begin position="138"/>
        <end position="165"/>
    </location>
</feature>
<dbReference type="PROSITE" id="PS51935">
    <property type="entry name" value="NLPC_P60"/>
    <property type="match status" value="1"/>
</dbReference>
<comment type="similarity">
    <text evidence="2">Belongs to the N-acetylmuramoyl-L-alanine amidase 2 family.</text>
</comment>
<protein>
    <submittedName>
        <fullName evidence="9">LGFP repeat-containing protein</fullName>
    </submittedName>
</protein>
<evidence type="ECO:0000256" key="2">
    <source>
        <dbReference type="ARBA" id="ARBA00007553"/>
    </source>
</evidence>
<evidence type="ECO:0000256" key="1">
    <source>
        <dbReference type="ARBA" id="ARBA00007074"/>
    </source>
</evidence>
<feature type="region of interest" description="Disordered" evidence="6">
    <location>
        <begin position="280"/>
        <end position="322"/>
    </location>
</feature>
<feature type="chain" id="PRO_5013641715" evidence="7">
    <location>
        <begin position="30"/>
        <end position="956"/>
    </location>
</feature>
<evidence type="ECO:0000313" key="9">
    <source>
        <dbReference type="EMBL" id="SMX79461.1"/>
    </source>
</evidence>
<feature type="compositionally biased region" description="Low complexity" evidence="6">
    <location>
        <begin position="734"/>
        <end position="746"/>
    </location>
</feature>
<dbReference type="EMBL" id="FXZA01000007">
    <property type="protein sequence ID" value="SMX79461.1"/>
    <property type="molecule type" value="Genomic_DNA"/>
</dbReference>
<dbReference type="GO" id="GO:0008745">
    <property type="term" value="F:N-acetylmuramoyl-L-alanine amidase activity"/>
    <property type="evidence" value="ECO:0007669"/>
    <property type="project" value="InterPro"/>
</dbReference>
<dbReference type="InterPro" id="IPR013207">
    <property type="entry name" value="LGFP"/>
</dbReference>
<dbReference type="PANTHER" id="PTHR11022">
    <property type="entry name" value="PEPTIDOGLYCAN RECOGNITION PROTEIN"/>
    <property type="match status" value="1"/>
</dbReference>
<dbReference type="CDD" id="cd06583">
    <property type="entry name" value="PGRP"/>
    <property type="match status" value="1"/>
</dbReference>
<feature type="domain" description="NlpC/P60" evidence="8">
    <location>
        <begin position="839"/>
        <end position="955"/>
    </location>
</feature>
<evidence type="ECO:0000256" key="7">
    <source>
        <dbReference type="SAM" id="SignalP"/>
    </source>
</evidence>
<reference evidence="9 10" key="1">
    <citation type="submission" date="2017-03" db="EMBL/GenBank/DDBJ databases">
        <authorList>
            <person name="Afonso C.L."/>
            <person name="Miller P.J."/>
            <person name="Scott M.A."/>
            <person name="Spackman E."/>
            <person name="Goraichik I."/>
            <person name="Dimitrov K.M."/>
            <person name="Suarez D.L."/>
            <person name="Swayne D.E."/>
        </authorList>
    </citation>
    <scope>NUCLEOTIDE SEQUENCE [LARGE SCALE GENOMIC DNA]</scope>
    <source>
        <strain evidence="9 10">Mu101</strain>
    </source>
</reference>
<accession>A0A2H1IWJ6</accession>
<dbReference type="Gene3D" id="3.90.1720.10">
    <property type="entry name" value="endopeptidase domain like (from Nostoc punctiforme)"/>
    <property type="match status" value="1"/>
</dbReference>
<evidence type="ECO:0000313" key="10">
    <source>
        <dbReference type="Proteomes" id="UP000234498"/>
    </source>
</evidence>
<proteinExistence type="inferred from homology"/>
<dbReference type="AlphaFoldDB" id="A0A2H1IWJ6"/>
<name>A0A2H1IWJ6_BRELN</name>
<dbReference type="SUPFAM" id="SSF54001">
    <property type="entry name" value="Cysteine proteinases"/>
    <property type="match status" value="1"/>
</dbReference>
<dbReference type="PANTHER" id="PTHR11022:SF41">
    <property type="entry name" value="PEPTIDOGLYCAN-RECOGNITION PROTEIN LC-RELATED"/>
    <property type="match status" value="1"/>
</dbReference>
<dbReference type="Pfam" id="PF00877">
    <property type="entry name" value="NLPC_P60"/>
    <property type="match status" value="1"/>
</dbReference>
<dbReference type="SMART" id="SM00701">
    <property type="entry name" value="PGRP"/>
    <property type="match status" value="1"/>
</dbReference>
<keyword evidence="3" id="KW-0645">Protease</keyword>
<dbReference type="InterPro" id="IPR002502">
    <property type="entry name" value="Amidase_domain"/>
</dbReference>
<dbReference type="InterPro" id="IPR006619">
    <property type="entry name" value="PGRP_domain_met/bac"/>
</dbReference>
<dbReference type="Pfam" id="PF01510">
    <property type="entry name" value="Amidase_2"/>
    <property type="match status" value="1"/>
</dbReference>
<feature type="compositionally biased region" description="Basic and acidic residues" evidence="6">
    <location>
        <begin position="762"/>
        <end position="839"/>
    </location>
</feature>
<evidence type="ECO:0000256" key="6">
    <source>
        <dbReference type="SAM" id="MobiDB-lite"/>
    </source>
</evidence>
<dbReference type="GO" id="GO:0008270">
    <property type="term" value="F:zinc ion binding"/>
    <property type="evidence" value="ECO:0007669"/>
    <property type="project" value="InterPro"/>
</dbReference>
<dbReference type="SUPFAM" id="SSF55846">
    <property type="entry name" value="N-acetylmuramoyl-L-alanine amidase-like"/>
    <property type="match status" value="1"/>
</dbReference>
<dbReference type="Gene3D" id="3.40.80.10">
    <property type="entry name" value="Peptidoglycan recognition protein-like"/>
    <property type="match status" value="1"/>
</dbReference>
<dbReference type="RefSeq" id="WP_257944060.1">
    <property type="nucleotide sequence ID" value="NZ_FXZA01000007.1"/>
</dbReference>
<evidence type="ECO:0000259" key="8">
    <source>
        <dbReference type="PROSITE" id="PS51935"/>
    </source>
</evidence>
<gene>
    <name evidence="9" type="ORF">BLIN101_01653</name>
</gene>
<dbReference type="GO" id="GO:0008234">
    <property type="term" value="F:cysteine-type peptidase activity"/>
    <property type="evidence" value="ECO:0007669"/>
    <property type="project" value="UniProtKB-KW"/>
</dbReference>
<feature type="region of interest" description="Disordered" evidence="6">
    <location>
        <begin position="111"/>
        <end position="176"/>
    </location>
</feature>
<dbReference type="InterPro" id="IPR015510">
    <property type="entry name" value="PGRP"/>
</dbReference>
<evidence type="ECO:0000256" key="3">
    <source>
        <dbReference type="ARBA" id="ARBA00022670"/>
    </source>
</evidence>
<keyword evidence="7" id="KW-0732">Signal</keyword>
<dbReference type="GO" id="GO:0009253">
    <property type="term" value="P:peptidoglycan catabolic process"/>
    <property type="evidence" value="ECO:0007669"/>
    <property type="project" value="InterPro"/>
</dbReference>
<feature type="signal peptide" evidence="7">
    <location>
        <begin position="1"/>
        <end position="29"/>
    </location>
</feature>
<comment type="similarity">
    <text evidence="1">Belongs to the peptidase C40 family.</text>
</comment>
<dbReference type="InterPro" id="IPR036505">
    <property type="entry name" value="Amidase/PGRP_sf"/>
</dbReference>
<evidence type="ECO:0000256" key="4">
    <source>
        <dbReference type="ARBA" id="ARBA00022801"/>
    </source>
</evidence>
<dbReference type="Proteomes" id="UP000234498">
    <property type="component" value="Unassembled WGS sequence"/>
</dbReference>
<keyword evidence="5" id="KW-0788">Thiol protease</keyword>
<dbReference type="SMART" id="SM00644">
    <property type="entry name" value="Ami_2"/>
    <property type="match status" value="1"/>
</dbReference>
<feature type="region of interest" description="Disordered" evidence="6">
    <location>
        <begin position="722"/>
        <end position="839"/>
    </location>
</feature>
<dbReference type="GO" id="GO:0006508">
    <property type="term" value="P:proteolysis"/>
    <property type="evidence" value="ECO:0007669"/>
    <property type="project" value="UniProtKB-KW"/>
</dbReference>
<dbReference type="InterPro" id="IPR038765">
    <property type="entry name" value="Papain-like_cys_pep_sf"/>
</dbReference>
<feature type="compositionally biased region" description="Polar residues" evidence="6">
    <location>
        <begin position="302"/>
        <end position="316"/>
    </location>
</feature>
<evidence type="ECO:0000256" key="5">
    <source>
        <dbReference type="ARBA" id="ARBA00022807"/>
    </source>
</evidence>
<feature type="region of interest" description="Disordered" evidence="6">
    <location>
        <begin position="526"/>
        <end position="568"/>
    </location>
</feature>
<sequence>MKYLLPTVAGCASVALVGTLAVTAPSATAATTSPDVSKEALNVSKEGLNVPGARDSSDSTATAANQSAMSNLPNIFKSQTALASAKVPDIVTASASASAATVNNVSAGLTSGADEAVPSEGSAPTESEQAPAEGAESESPKSEDVKSDDAGDEGAKDSSDETKSEGEDDISGSVRQKTEDGVNIALISDVLDVPANNPSLIGFTFSQAKSNIRIQVRTKQGSEWGTWNTLDEEQQEEAQNKGSEPMTVSNASAVQMRILGDSAPSEAELVLVDPKRDAGDAQAVAENDPVELDDQVGGDTAGTETAPEQSTENSTDAEAASAENVDAAAGATVTNQNYVPGSSTVDTVAKKVSKPKIGSRSSWGAKAYRGSPDYASGIKQAVVHHTSGSNSYSAADVPGIIRGIQAYHQQGRGWNDIGYNVVADKYGRLWQARGGDISKAVIGAHVAGHNTGTFGISVLGTYNSAAPPKKTRDAVASAIAWKFSINGISKATKSNLVGHRDLGQTECPGDAFYAKLGEMRSTVNTILKTGEQPSDSKDDSKKDDSKKDDSKKDDDKKADDKKAEKPKAKTTIEKYAEKNKLGKALGKEYDVKGISGATAQKFEKGTVYWSKKTGAYHLSGAIASAYKGNAVTDLGLPTSAEKGGLKGGGAAQRFEKGSFYWSKDTGAHYTSGTIMKYWGDKGTVKGHLGYPKEDVVYKKGRGEQLFQGARLVWAEGYGTTEFSPKGSIAGGVSDDNSPGGTTPPGDDSTDDKSPADSGEGSADDKDSKDDKSKDDSKKDDKSKDDSKKDDKSKDDSKKDDKSKDDSKKDDKSKDDSKKDDKSKDDSKKDDKPSKAEKIAAQRASIIKDARANLGVRYVWGGTSPKTGWDCSGYTQYVYGKNGIKLPRTTSQQRYAGKEISLKDAKAGDLIWIPGHIGIISETKGQMYDAGSSRTNTTKRSYSWMLNRGAKVIRVVG</sequence>
<feature type="compositionally biased region" description="Basic and acidic residues" evidence="6">
    <location>
        <begin position="534"/>
        <end position="568"/>
    </location>
</feature>
<dbReference type="InterPro" id="IPR000064">
    <property type="entry name" value="NLP_P60_dom"/>
</dbReference>